<proteinExistence type="predicted"/>
<dbReference type="EMBL" id="JAJSOW010000101">
    <property type="protein sequence ID" value="KAI9182075.1"/>
    <property type="molecule type" value="Genomic_DNA"/>
</dbReference>
<comment type="caution">
    <text evidence="2">The sequence shown here is derived from an EMBL/GenBank/DDBJ whole genome shotgun (WGS) entry which is preliminary data.</text>
</comment>
<evidence type="ECO:0000256" key="1">
    <source>
        <dbReference type="SAM" id="MobiDB-lite"/>
    </source>
</evidence>
<feature type="compositionally biased region" description="Basic residues" evidence="1">
    <location>
        <begin position="165"/>
        <end position="180"/>
    </location>
</feature>
<reference evidence="2" key="2">
    <citation type="submission" date="2023-02" db="EMBL/GenBank/DDBJ databases">
        <authorList>
            <person name="Swenson N.G."/>
            <person name="Wegrzyn J.L."/>
            <person name="Mcevoy S.L."/>
        </authorList>
    </citation>
    <scope>NUCLEOTIDE SEQUENCE</scope>
    <source>
        <strain evidence="2">91603</strain>
        <tissue evidence="2">Leaf</tissue>
    </source>
</reference>
<protein>
    <submittedName>
        <fullName evidence="2">Uncharacterized protein</fullName>
    </submittedName>
</protein>
<dbReference type="AlphaFoldDB" id="A0AAD5NUM5"/>
<reference evidence="2" key="1">
    <citation type="journal article" date="2022" name="Plant J.">
        <title>Strategies of tolerance reflected in two North American maple genomes.</title>
        <authorList>
            <person name="McEvoy S.L."/>
            <person name="Sezen U.U."/>
            <person name="Trouern-Trend A."/>
            <person name="McMahon S.M."/>
            <person name="Schaberg P.G."/>
            <person name="Yang J."/>
            <person name="Wegrzyn J.L."/>
            <person name="Swenson N.G."/>
        </authorList>
    </citation>
    <scope>NUCLEOTIDE SEQUENCE</scope>
    <source>
        <strain evidence="2">91603</strain>
    </source>
</reference>
<dbReference type="Proteomes" id="UP001064489">
    <property type="component" value="Chromosome 4"/>
</dbReference>
<gene>
    <name evidence="2" type="ORF">LWI28_021813</name>
</gene>
<accession>A0AAD5NUM5</accession>
<organism evidence="2 3">
    <name type="scientific">Acer negundo</name>
    <name type="common">Box elder</name>
    <dbReference type="NCBI Taxonomy" id="4023"/>
    <lineage>
        <taxon>Eukaryota</taxon>
        <taxon>Viridiplantae</taxon>
        <taxon>Streptophyta</taxon>
        <taxon>Embryophyta</taxon>
        <taxon>Tracheophyta</taxon>
        <taxon>Spermatophyta</taxon>
        <taxon>Magnoliopsida</taxon>
        <taxon>eudicotyledons</taxon>
        <taxon>Gunneridae</taxon>
        <taxon>Pentapetalae</taxon>
        <taxon>rosids</taxon>
        <taxon>malvids</taxon>
        <taxon>Sapindales</taxon>
        <taxon>Sapindaceae</taxon>
        <taxon>Hippocastanoideae</taxon>
        <taxon>Acereae</taxon>
        <taxon>Acer</taxon>
    </lineage>
</organism>
<evidence type="ECO:0000313" key="3">
    <source>
        <dbReference type="Proteomes" id="UP001064489"/>
    </source>
</evidence>
<sequence>MNFPTPTFLEIAHCYNFYSHKPGGDMWWALACCDKQSGELLITGLPSSNKKWKKTWFVANDDWGKDVQLGGHSQSVHSVFNRLGVMASVDLLIFLFCLCSLLLSDYCVSAAVWERIPLEDISKAWYVSPSRRHVDVLLDDQNLCDIGFISMLSKVRKKAMERNLEKKRKLATGAKKRTTNKTKDVDPPKKKRQISTRPSL</sequence>
<keyword evidence="3" id="KW-1185">Reference proteome</keyword>
<evidence type="ECO:0000313" key="2">
    <source>
        <dbReference type="EMBL" id="KAI9182075.1"/>
    </source>
</evidence>
<feature type="region of interest" description="Disordered" evidence="1">
    <location>
        <begin position="163"/>
        <end position="200"/>
    </location>
</feature>
<name>A0AAD5NUM5_ACENE</name>